<protein>
    <submittedName>
        <fullName evidence="1">Uncharacterized protein</fullName>
    </submittedName>
</protein>
<dbReference type="EMBL" id="QRMZ01000005">
    <property type="protein sequence ID" value="RHK07263.1"/>
    <property type="molecule type" value="Genomic_DNA"/>
</dbReference>
<dbReference type="AlphaFoldDB" id="A0A415EVE9"/>
<comment type="caution">
    <text evidence="1">The sequence shown here is derived from an EMBL/GenBank/DDBJ whole genome shotgun (WGS) entry which is preliminary data.</text>
</comment>
<sequence length="86" mass="10165">MYRIFQIGSNAFFRNHTKICFSLVLTSKMFKYSDNCCYKKNISELGEIAGFPFFASRLFFHLLKSWSQTKQHQLTDRLIPVIFSKV</sequence>
<accession>A0A415EVE9</accession>
<evidence type="ECO:0000313" key="2">
    <source>
        <dbReference type="Proteomes" id="UP000286288"/>
    </source>
</evidence>
<organism evidence="1 2">
    <name type="scientific">Enterococcus casseliflavus</name>
    <name type="common">Enterococcus flavescens</name>
    <dbReference type="NCBI Taxonomy" id="37734"/>
    <lineage>
        <taxon>Bacteria</taxon>
        <taxon>Bacillati</taxon>
        <taxon>Bacillota</taxon>
        <taxon>Bacilli</taxon>
        <taxon>Lactobacillales</taxon>
        <taxon>Enterococcaceae</taxon>
        <taxon>Enterococcus</taxon>
    </lineage>
</organism>
<reference evidence="1 2" key="1">
    <citation type="submission" date="2018-08" db="EMBL/GenBank/DDBJ databases">
        <title>A genome reference for cultivated species of the human gut microbiota.</title>
        <authorList>
            <person name="Zou Y."/>
            <person name="Xue W."/>
            <person name="Luo G."/>
        </authorList>
    </citation>
    <scope>NUCLEOTIDE SEQUENCE [LARGE SCALE GENOMIC DNA]</scope>
    <source>
        <strain evidence="1 2">AF48-16</strain>
    </source>
</reference>
<gene>
    <name evidence="1" type="ORF">DW084_05225</name>
</gene>
<proteinExistence type="predicted"/>
<evidence type="ECO:0000313" key="1">
    <source>
        <dbReference type="EMBL" id="RHK07263.1"/>
    </source>
</evidence>
<name>A0A415EVE9_ENTCA</name>
<dbReference type="Proteomes" id="UP000286288">
    <property type="component" value="Unassembled WGS sequence"/>
</dbReference>